<dbReference type="PIRSF" id="PIRSF002599">
    <property type="entry name" value="Cold_shock_A"/>
    <property type="match status" value="1"/>
</dbReference>
<proteinExistence type="predicted"/>
<evidence type="ECO:0000313" key="2">
    <source>
        <dbReference type="EMBL" id="QGA66386.1"/>
    </source>
</evidence>
<keyword evidence="1" id="KW-0472">Membrane</keyword>
<keyword evidence="3" id="KW-1185">Reference proteome</keyword>
<keyword evidence="1" id="KW-0812">Transmembrane</keyword>
<feature type="transmembrane region" description="Helical" evidence="1">
    <location>
        <begin position="67"/>
        <end position="87"/>
    </location>
</feature>
<dbReference type="InterPro" id="IPR010718">
    <property type="entry name" value="DUF1294"/>
</dbReference>
<sequence>MITLQTGLLYCFIMSLVTFIVYWKDKRAARKDLWRTPEKTLHILAFAGGWPGALIAQKVFRHKTRKLSFQIIFWLMVILNCIGTLWIQNPNFYLN</sequence>
<feature type="transmembrane region" description="Helical" evidence="1">
    <location>
        <begin position="7"/>
        <end position="23"/>
    </location>
</feature>
<reference evidence="2 3" key="1">
    <citation type="submission" date="2019-10" db="EMBL/GenBank/DDBJ databases">
        <title>Vibrio sp. nov., isolated from Coralline algae surface.</title>
        <authorList>
            <person name="Geng Y."/>
            <person name="Zhang X."/>
        </authorList>
    </citation>
    <scope>NUCLEOTIDE SEQUENCE [LARGE SCALE GENOMIC DNA]</scope>
    <source>
        <strain evidence="2 3">SM1977</strain>
    </source>
</reference>
<dbReference type="GO" id="GO:0003676">
    <property type="term" value="F:nucleic acid binding"/>
    <property type="evidence" value="ECO:0007669"/>
    <property type="project" value="InterPro"/>
</dbReference>
<organism evidence="2 3">
    <name type="scientific">Vibrio algicola</name>
    <dbReference type="NCBI Taxonomy" id="2662262"/>
    <lineage>
        <taxon>Bacteria</taxon>
        <taxon>Pseudomonadati</taxon>
        <taxon>Pseudomonadota</taxon>
        <taxon>Gammaproteobacteria</taxon>
        <taxon>Vibrionales</taxon>
        <taxon>Vibrionaceae</taxon>
        <taxon>Vibrio</taxon>
    </lineage>
</organism>
<evidence type="ECO:0000313" key="3">
    <source>
        <dbReference type="Proteomes" id="UP000348942"/>
    </source>
</evidence>
<evidence type="ECO:0000256" key="1">
    <source>
        <dbReference type="SAM" id="Phobius"/>
    </source>
</evidence>
<dbReference type="InterPro" id="IPR012156">
    <property type="entry name" value="Cold_shock_CspA"/>
</dbReference>
<dbReference type="Pfam" id="PF06961">
    <property type="entry name" value="DUF1294"/>
    <property type="match status" value="1"/>
</dbReference>
<gene>
    <name evidence="2" type="ORF">GFB47_13215</name>
</gene>
<dbReference type="Proteomes" id="UP000348942">
    <property type="component" value="Chromosome 2"/>
</dbReference>
<accession>A0A5Q0TJB8</accession>
<dbReference type="EMBL" id="CP045700">
    <property type="protein sequence ID" value="QGA66386.1"/>
    <property type="molecule type" value="Genomic_DNA"/>
</dbReference>
<name>A0A5Q0TJB8_9VIBR</name>
<dbReference type="AlphaFoldDB" id="A0A5Q0TJB8"/>
<protein>
    <submittedName>
        <fullName evidence="2">DUF1294 domain-containing protein</fullName>
    </submittedName>
</protein>
<dbReference type="RefSeq" id="WP_153448519.1">
    <property type="nucleotide sequence ID" value="NZ_CP045700.1"/>
</dbReference>
<keyword evidence="1" id="KW-1133">Transmembrane helix</keyword>